<keyword evidence="2" id="KW-1185">Reference proteome</keyword>
<evidence type="ECO:0000313" key="1">
    <source>
        <dbReference type="EMBL" id="KAJ3113301.1"/>
    </source>
</evidence>
<dbReference type="Proteomes" id="UP001211907">
    <property type="component" value="Unassembled WGS sequence"/>
</dbReference>
<name>A0AAD5XBD8_9FUNG</name>
<dbReference type="EMBL" id="JADGJH010001460">
    <property type="protein sequence ID" value="KAJ3113301.1"/>
    <property type="molecule type" value="Genomic_DNA"/>
</dbReference>
<protein>
    <submittedName>
        <fullName evidence="1">Uncharacterized protein</fullName>
    </submittedName>
</protein>
<proteinExistence type="predicted"/>
<gene>
    <name evidence="1" type="ORF">HK100_002036</name>
</gene>
<sequence length="183" mass="20398">MAVLTKGKMKGVFAGTDKDKDKNGEIEGFKKHVRFGDAVVAFTHAASEYDRGRIAIDPLTNKDRAALFILKLSLRPINNNSNILPASMFQPPKPKRQLQLQLQPQLQLLHQQSISIIAANQFENENQLSQTRHHNSNHNHNNGFIRWITHLAADVRADPNLIPASCPLDPLDARISAAAVLLF</sequence>
<evidence type="ECO:0000313" key="2">
    <source>
        <dbReference type="Proteomes" id="UP001211907"/>
    </source>
</evidence>
<reference evidence="1" key="1">
    <citation type="submission" date="2020-05" db="EMBL/GenBank/DDBJ databases">
        <title>Phylogenomic resolution of chytrid fungi.</title>
        <authorList>
            <person name="Stajich J.E."/>
            <person name="Amses K."/>
            <person name="Simmons R."/>
            <person name="Seto K."/>
            <person name="Myers J."/>
            <person name="Bonds A."/>
            <person name="Quandt C.A."/>
            <person name="Barry K."/>
            <person name="Liu P."/>
            <person name="Grigoriev I."/>
            <person name="Longcore J.E."/>
            <person name="James T.Y."/>
        </authorList>
    </citation>
    <scope>NUCLEOTIDE SEQUENCE</scope>
    <source>
        <strain evidence="1">JEL0513</strain>
    </source>
</reference>
<accession>A0AAD5XBD8</accession>
<dbReference type="AlphaFoldDB" id="A0AAD5XBD8"/>
<organism evidence="1 2">
    <name type="scientific">Physocladia obscura</name>
    <dbReference type="NCBI Taxonomy" id="109957"/>
    <lineage>
        <taxon>Eukaryota</taxon>
        <taxon>Fungi</taxon>
        <taxon>Fungi incertae sedis</taxon>
        <taxon>Chytridiomycota</taxon>
        <taxon>Chytridiomycota incertae sedis</taxon>
        <taxon>Chytridiomycetes</taxon>
        <taxon>Chytridiales</taxon>
        <taxon>Chytriomycetaceae</taxon>
        <taxon>Physocladia</taxon>
    </lineage>
</organism>
<comment type="caution">
    <text evidence="1">The sequence shown here is derived from an EMBL/GenBank/DDBJ whole genome shotgun (WGS) entry which is preliminary data.</text>
</comment>